<evidence type="ECO:0000313" key="4">
    <source>
        <dbReference type="Proteomes" id="UP000198598"/>
    </source>
</evidence>
<dbReference type="AlphaFoldDB" id="A0A1I1GL27"/>
<gene>
    <name evidence="3" type="ORF">SAMN05216167_101495</name>
</gene>
<reference evidence="3 4" key="1">
    <citation type="submission" date="2016-10" db="EMBL/GenBank/DDBJ databases">
        <authorList>
            <person name="de Groot N.N."/>
        </authorList>
    </citation>
    <scope>NUCLEOTIDE SEQUENCE [LARGE SCALE GENOMIC DNA]</scope>
    <source>
        <strain evidence="3 4">DSM 26130</strain>
    </source>
</reference>
<dbReference type="Gene3D" id="2.60.120.560">
    <property type="entry name" value="Exo-inulinase, domain 1"/>
    <property type="match status" value="1"/>
</dbReference>
<organism evidence="3 4">
    <name type="scientific">Spirosoma endophyticum</name>
    <dbReference type="NCBI Taxonomy" id="662367"/>
    <lineage>
        <taxon>Bacteria</taxon>
        <taxon>Pseudomonadati</taxon>
        <taxon>Bacteroidota</taxon>
        <taxon>Cytophagia</taxon>
        <taxon>Cytophagales</taxon>
        <taxon>Cytophagaceae</taxon>
        <taxon>Spirosoma</taxon>
    </lineage>
</organism>
<keyword evidence="1" id="KW-0732">Signal</keyword>
<dbReference type="GO" id="GO:0016787">
    <property type="term" value="F:hydrolase activity"/>
    <property type="evidence" value="ECO:0007669"/>
    <property type="project" value="InterPro"/>
</dbReference>
<feature type="chain" id="PRO_5011543291" description="3-keto-alpha-glucoside-1,2-lyase/3-keto-2-hydroxy-glucal hydratase domain-containing protein" evidence="1">
    <location>
        <begin position="18"/>
        <end position="243"/>
    </location>
</feature>
<proteinExistence type="predicted"/>
<keyword evidence="4" id="KW-1185">Reference proteome</keyword>
<sequence length="243" mass="27336">MKHLIARNLLASFSLFAVVGDSQASTLPILDKSPGRAQPTKSKDDTGWRQLFNGKDLGGWKHVGKGSMSIEKGMIRGHGGLGLLYWTKEKFSDCTIRVVYRMQKENSNSGVFIRIPIKPFEEWMPVHYGYEVQIDNHPETSKEDDYHITGTLYSLTKPLAKPGKPGPQWNTMDITLDGPRTIVYVNGIKVTDYKEGDPVAARKFDFEPYHGLRPNSGYIGLQNHGDHDVVYFKEVAVKPLSKK</sequence>
<dbReference type="Proteomes" id="UP000198598">
    <property type="component" value="Unassembled WGS sequence"/>
</dbReference>
<dbReference type="RefSeq" id="WP_093822856.1">
    <property type="nucleotide sequence ID" value="NZ_FOLQ01000001.1"/>
</dbReference>
<dbReference type="InterPro" id="IPR010496">
    <property type="entry name" value="AL/BT2_dom"/>
</dbReference>
<evidence type="ECO:0000256" key="1">
    <source>
        <dbReference type="SAM" id="SignalP"/>
    </source>
</evidence>
<feature type="signal peptide" evidence="1">
    <location>
        <begin position="1"/>
        <end position="17"/>
    </location>
</feature>
<dbReference type="OrthoDB" id="259356at2"/>
<dbReference type="Pfam" id="PF06439">
    <property type="entry name" value="3keto-disac_hyd"/>
    <property type="match status" value="1"/>
</dbReference>
<evidence type="ECO:0000313" key="3">
    <source>
        <dbReference type="EMBL" id="SFC11962.1"/>
    </source>
</evidence>
<feature type="domain" description="3-keto-alpha-glucoside-1,2-lyase/3-keto-2-hydroxy-glucal hydratase" evidence="2">
    <location>
        <begin position="47"/>
        <end position="238"/>
    </location>
</feature>
<dbReference type="STRING" id="662367.SAMN05216167_101495"/>
<name>A0A1I1GL27_9BACT</name>
<evidence type="ECO:0000259" key="2">
    <source>
        <dbReference type="Pfam" id="PF06439"/>
    </source>
</evidence>
<dbReference type="EMBL" id="FOLQ01000001">
    <property type="protein sequence ID" value="SFC11962.1"/>
    <property type="molecule type" value="Genomic_DNA"/>
</dbReference>
<protein>
    <recommendedName>
        <fullName evidence="2">3-keto-alpha-glucoside-1,2-lyase/3-keto-2-hydroxy-glucal hydratase domain-containing protein</fullName>
    </recommendedName>
</protein>
<accession>A0A1I1GL27</accession>